<organism evidence="2 3">
    <name type="scientific">Pocillopora meandrina</name>
    <dbReference type="NCBI Taxonomy" id="46732"/>
    <lineage>
        <taxon>Eukaryota</taxon>
        <taxon>Metazoa</taxon>
        <taxon>Cnidaria</taxon>
        <taxon>Anthozoa</taxon>
        <taxon>Hexacorallia</taxon>
        <taxon>Scleractinia</taxon>
        <taxon>Astrocoeniina</taxon>
        <taxon>Pocilloporidae</taxon>
        <taxon>Pocillopora</taxon>
    </lineage>
</organism>
<evidence type="ECO:0000313" key="2">
    <source>
        <dbReference type="EMBL" id="CAH3138277.1"/>
    </source>
</evidence>
<evidence type="ECO:0000313" key="3">
    <source>
        <dbReference type="Proteomes" id="UP001159428"/>
    </source>
</evidence>
<dbReference type="Pfam" id="PF01335">
    <property type="entry name" value="DED"/>
    <property type="match status" value="1"/>
</dbReference>
<dbReference type="SUPFAM" id="SSF47986">
    <property type="entry name" value="DEATH domain"/>
    <property type="match status" value="1"/>
</dbReference>
<evidence type="ECO:0000259" key="1">
    <source>
        <dbReference type="PROSITE" id="PS50168"/>
    </source>
</evidence>
<name>A0AAU9X6K6_9CNID</name>
<sequence length="140" mass="16402">MSSPTNEVSDRLRRAYSAFLLQISRNLDQLQQDELRFYCSGLIPTEDKGSLNILRSLEHLGKISWTDVNFLKDALSAIKRLDLATLLTTFEVRRDLTLLLHFYARKRLQQDPVYVSHSMKNDCMSFVDNRHGKRKRKMQI</sequence>
<proteinExistence type="predicted"/>
<comment type="caution">
    <text evidence="2">The sequence shown here is derived from an EMBL/GenBank/DDBJ whole genome shotgun (WGS) entry which is preliminary data.</text>
</comment>
<protein>
    <recommendedName>
        <fullName evidence="1">DED domain-containing protein</fullName>
    </recommendedName>
</protein>
<dbReference type="Gene3D" id="1.10.533.10">
    <property type="entry name" value="Death Domain, Fas"/>
    <property type="match status" value="1"/>
</dbReference>
<dbReference type="SMART" id="SM00031">
    <property type="entry name" value="DED"/>
    <property type="match status" value="1"/>
</dbReference>
<keyword evidence="3" id="KW-1185">Reference proteome</keyword>
<dbReference type="PROSITE" id="PS50168">
    <property type="entry name" value="DED"/>
    <property type="match status" value="1"/>
</dbReference>
<dbReference type="InterPro" id="IPR001875">
    <property type="entry name" value="DED_dom"/>
</dbReference>
<dbReference type="EMBL" id="CALNXJ010000032">
    <property type="protein sequence ID" value="CAH3138277.1"/>
    <property type="molecule type" value="Genomic_DNA"/>
</dbReference>
<reference evidence="2 3" key="1">
    <citation type="submission" date="2022-05" db="EMBL/GenBank/DDBJ databases">
        <authorList>
            <consortium name="Genoscope - CEA"/>
            <person name="William W."/>
        </authorList>
    </citation>
    <scope>NUCLEOTIDE SEQUENCE [LARGE SCALE GENOMIC DNA]</scope>
</reference>
<dbReference type="InterPro" id="IPR011029">
    <property type="entry name" value="DEATH-like_dom_sf"/>
</dbReference>
<dbReference type="GO" id="GO:0042981">
    <property type="term" value="P:regulation of apoptotic process"/>
    <property type="evidence" value="ECO:0007669"/>
    <property type="project" value="InterPro"/>
</dbReference>
<gene>
    <name evidence="2" type="ORF">PMEA_00018659</name>
</gene>
<feature type="domain" description="DED" evidence="1">
    <location>
        <begin position="15"/>
        <end position="89"/>
    </location>
</feature>
<dbReference type="Proteomes" id="UP001159428">
    <property type="component" value="Unassembled WGS sequence"/>
</dbReference>
<dbReference type="AlphaFoldDB" id="A0AAU9X6K6"/>
<accession>A0AAU9X6K6</accession>